<gene>
    <name evidence="1" type="ORF">BST27_13415</name>
</gene>
<dbReference type="EMBL" id="MVHT01000032">
    <property type="protein sequence ID" value="ORB05157.1"/>
    <property type="molecule type" value="Genomic_DNA"/>
</dbReference>
<evidence type="ECO:0000313" key="2">
    <source>
        <dbReference type="Proteomes" id="UP000192739"/>
    </source>
</evidence>
<sequence>MRIAGLVGAALQNEGVSSPPRVDMSYSHDDDEHKDWVLQLAYGLRGSLSRSMGQCAVQPDTLHGTHDDAYRVLAVVSETYSKKCNDRSGGAAIEAQMLSARLFAQLDSNAVIPIIRNCPRRGVACISQRSIGQDFRPMRRNSTPAAGLSSLG</sequence>
<accession>A0A1E3SMP1</accession>
<name>A0A1E3SMP1_MYCIE</name>
<dbReference type="Proteomes" id="UP000192739">
    <property type="component" value="Unassembled WGS sequence"/>
</dbReference>
<dbReference type="AlphaFoldDB" id="A0A1E3SMP1"/>
<organism evidence="1 2">
    <name type="scientific">Mycobacterium intermedium</name>
    <dbReference type="NCBI Taxonomy" id="28445"/>
    <lineage>
        <taxon>Bacteria</taxon>
        <taxon>Bacillati</taxon>
        <taxon>Actinomycetota</taxon>
        <taxon>Actinomycetes</taxon>
        <taxon>Mycobacteriales</taxon>
        <taxon>Mycobacteriaceae</taxon>
        <taxon>Mycobacterium</taxon>
        <taxon>Mycobacterium simiae complex</taxon>
    </lineage>
</organism>
<dbReference type="STRING" id="28445.BHQ20_00900"/>
<protein>
    <submittedName>
        <fullName evidence="1">Uncharacterized protein</fullName>
    </submittedName>
</protein>
<reference evidence="1 2" key="1">
    <citation type="submission" date="2017-02" db="EMBL/GenBank/DDBJ databases">
        <title>The new phylogeny of genus Mycobacterium.</title>
        <authorList>
            <person name="Tortoli E."/>
            <person name="Trovato A."/>
            <person name="Cirillo D.M."/>
        </authorList>
    </citation>
    <scope>NUCLEOTIDE SEQUENCE [LARGE SCALE GENOMIC DNA]</scope>
    <source>
        <strain evidence="1 2">DSM 44049</strain>
    </source>
</reference>
<proteinExistence type="predicted"/>
<evidence type="ECO:0000313" key="1">
    <source>
        <dbReference type="EMBL" id="ORB05157.1"/>
    </source>
</evidence>
<comment type="caution">
    <text evidence="1">The sequence shown here is derived from an EMBL/GenBank/DDBJ whole genome shotgun (WGS) entry which is preliminary data.</text>
</comment>
<keyword evidence="2" id="KW-1185">Reference proteome</keyword>